<accession>A0A5Y2FML9</accession>
<dbReference type="InterPro" id="IPR050266">
    <property type="entry name" value="AB_hydrolase_sf"/>
</dbReference>
<proteinExistence type="predicted"/>
<name>A0A5Y2FML9_SALNE</name>
<feature type="domain" description="AB hydrolase-1" evidence="1">
    <location>
        <begin position="21"/>
        <end position="230"/>
    </location>
</feature>
<dbReference type="PANTHER" id="PTHR43798:SF33">
    <property type="entry name" value="HYDROLASE, PUTATIVE (AFU_ORTHOLOGUE AFUA_2G14860)-RELATED"/>
    <property type="match status" value="1"/>
</dbReference>
<gene>
    <name evidence="2" type="ORF">E2D65_24685</name>
</gene>
<comment type="caution">
    <text evidence="2">The sequence shown here is derived from an EMBL/GenBank/DDBJ whole genome shotgun (WGS) entry which is preliminary data.</text>
</comment>
<dbReference type="AlphaFoldDB" id="A0A5Y2FML9"/>
<dbReference type="GO" id="GO:0016020">
    <property type="term" value="C:membrane"/>
    <property type="evidence" value="ECO:0007669"/>
    <property type="project" value="TreeGrafter"/>
</dbReference>
<dbReference type="InterPro" id="IPR029058">
    <property type="entry name" value="AB_hydrolase_fold"/>
</dbReference>
<dbReference type="EMBL" id="AAIFEU010000052">
    <property type="protein sequence ID" value="ECD6075686.1"/>
    <property type="molecule type" value="Genomic_DNA"/>
</dbReference>
<dbReference type="Gene3D" id="3.40.50.1820">
    <property type="entry name" value="alpha/beta hydrolase"/>
    <property type="match status" value="1"/>
</dbReference>
<reference evidence="2" key="1">
    <citation type="submission" date="2019-03" db="EMBL/GenBank/DDBJ databases">
        <authorList>
            <person name="Ashton P.M."/>
            <person name="Dallman T."/>
            <person name="Nair S."/>
            <person name="De Pinna E."/>
            <person name="Peters T."/>
            <person name="Grant K."/>
        </authorList>
    </citation>
    <scope>NUCLEOTIDE SEQUENCE [LARGE SCALE GENOMIC DNA]</scope>
    <source>
        <strain evidence="2">161826</strain>
    </source>
</reference>
<evidence type="ECO:0000259" key="1">
    <source>
        <dbReference type="Pfam" id="PF12697"/>
    </source>
</evidence>
<keyword evidence="2" id="KW-0378">Hydrolase</keyword>
<dbReference type="PANTHER" id="PTHR43798">
    <property type="entry name" value="MONOACYLGLYCEROL LIPASE"/>
    <property type="match status" value="1"/>
</dbReference>
<dbReference type="Proteomes" id="UP000839738">
    <property type="component" value="Unassembled WGS sequence"/>
</dbReference>
<dbReference type="SUPFAM" id="SSF53474">
    <property type="entry name" value="alpha/beta-Hydrolases"/>
    <property type="match status" value="1"/>
</dbReference>
<sequence>MRLMTEGINWFYTLTGQGEPVLFLHGGLDTCVNYTHLLKELADGFSVIAVDRRGHGRTADTDAPFDCALMARELAAFLRELNLPPVHIIGCSDGANIGLHMAGCFPEQVKSLIAVSGNYKGRSGMSDGCLAMFDALSVEFVQETMPDVLRQYSELNPSPAPESYIAKTKQMWNQEIVISRECLAGIRVPVLIVGGDRDMVLPEQLLEMKTLIPDASLLILPYCGHYIFQDFAWSSTAVSAVQLFRKFITTRFSGNNAIFI</sequence>
<evidence type="ECO:0000313" key="2">
    <source>
        <dbReference type="EMBL" id="ECD6075686.1"/>
    </source>
</evidence>
<organism evidence="2">
    <name type="scientific">Salmonella newport</name>
    <dbReference type="NCBI Taxonomy" id="108619"/>
    <lineage>
        <taxon>Bacteria</taxon>
        <taxon>Pseudomonadati</taxon>
        <taxon>Pseudomonadota</taxon>
        <taxon>Gammaproteobacteria</taxon>
        <taxon>Enterobacterales</taxon>
        <taxon>Enterobacteriaceae</taxon>
        <taxon>Salmonella</taxon>
    </lineage>
</organism>
<dbReference type="Pfam" id="PF12697">
    <property type="entry name" value="Abhydrolase_6"/>
    <property type="match status" value="1"/>
</dbReference>
<protein>
    <submittedName>
        <fullName evidence="2">Alpha/beta hydrolase</fullName>
    </submittedName>
</protein>
<dbReference type="InterPro" id="IPR000073">
    <property type="entry name" value="AB_hydrolase_1"/>
</dbReference>
<dbReference type="GO" id="GO:0016787">
    <property type="term" value="F:hydrolase activity"/>
    <property type="evidence" value="ECO:0007669"/>
    <property type="project" value="UniProtKB-KW"/>
</dbReference>